<keyword evidence="2" id="KW-1185">Reference proteome</keyword>
<dbReference type="Proteomes" id="UP001526201">
    <property type="component" value="Unassembled WGS sequence"/>
</dbReference>
<proteinExistence type="predicted"/>
<accession>A0ABT3CLQ1</accession>
<reference evidence="1 2" key="1">
    <citation type="journal article" date="2022" name="BMC Genomics">
        <title>Comparative genome analysis of mycobacteria focusing on tRNA and non-coding RNA.</title>
        <authorList>
            <person name="Behra P.R.K."/>
            <person name="Pettersson B.M.F."/>
            <person name="Ramesh M."/>
            <person name="Das S."/>
            <person name="Dasgupta S."/>
            <person name="Kirsebom L.A."/>
        </authorList>
    </citation>
    <scope>NUCLEOTIDE SEQUENCE [LARGE SCALE GENOMIC DNA]</scope>
    <source>
        <strain evidence="1 2">DSM 44078</strain>
    </source>
</reference>
<dbReference type="EMBL" id="JACKTY010000050">
    <property type="protein sequence ID" value="MCV7230421.1"/>
    <property type="molecule type" value="Genomic_DNA"/>
</dbReference>
<dbReference type="RefSeq" id="WP_264071706.1">
    <property type="nucleotide sequence ID" value="NZ_JACKTY010000050.1"/>
</dbReference>
<evidence type="ECO:0000313" key="2">
    <source>
        <dbReference type="Proteomes" id="UP001526201"/>
    </source>
</evidence>
<sequence>MARNTTRPATNLAERVLAHITGYPEAIQRHRRLIPFTADLVNQGEWLTELDRAYATKITAAIDAGATNLDDLRNAYVTERAAGQSRGHFALLVRDAAERARADLTLIQAAGADEALDYLRTELSALYADVRTHRDIMVNHPANAEAALHQPDGAARWDLVTGLLQRYEEVRAEARKYAVMQNRDITSGTGFALIGQTHRFLAVEPHWQHLRATSHGPTNTTAAIRAWFSTTAMPFVPEDVNRQSLWPHQYRPVDWLLTLADEAQPWLPDGDVIGEARRLADQLITADTTDWFVQCADQLNALGITVDVELPIKRSTRSFVA</sequence>
<organism evidence="1 2">
    <name type="scientific">Mycolicibacterium komossense</name>
    <dbReference type="NCBI Taxonomy" id="1779"/>
    <lineage>
        <taxon>Bacteria</taxon>
        <taxon>Bacillati</taxon>
        <taxon>Actinomycetota</taxon>
        <taxon>Actinomycetes</taxon>
        <taxon>Mycobacteriales</taxon>
        <taxon>Mycobacteriaceae</taxon>
        <taxon>Mycolicibacterium</taxon>
    </lineage>
</organism>
<gene>
    <name evidence="1" type="ORF">H7J73_30875</name>
</gene>
<evidence type="ECO:0000313" key="1">
    <source>
        <dbReference type="EMBL" id="MCV7230421.1"/>
    </source>
</evidence>
<name>A0ABT3CLQ1_9MYCO</name>
<protein>
    <submittedName>
        <fullName evidence="1">Uncharacterized protein</fullName>
    </submittedName>
</protein>
<comment type="caution">
    <text evidence="1">The sequence shown here is derived from an EMBL/GenBank/DDBJ whole genome shotgun (WGS) entry which is preliminary data.</text>
</comment>